<evidence type="ECO:0000313" key="1">
    <source>
        <dbReference type="EMBL" id="TWR25270.1"/>
    </source>
</evidence>
<dbReference type="OrthoDB" id="846071at2"/>
<dbReference type="SUPFAM" id="SSF53756">
    <property type="entry name" value="UDP-Glycosyltransferase/glycogen phosphorylase"/>
    <property type="match status" value="1"/>
</dbReference>
<accession>A0A563U1I8</accession>
<evidence type="ECO:0000313" key="2">
    <source>
        <dbReference type="Proteomes" id="UP000320042"/>
    </source>
</evidence>
<dbReference type="GO" id="GO:0016740">
    <property type="term" value="F:transferase activity"/>
    <property type="evidence" value="ECO:0007669"/>
    <property type="project" value="UniProtKB-KW"/>
</dbReference>
<keyword evidence="2" id="KW-1185">Reference proteome</keyword>
<dbReference type="EMBL" id="VOEJ01000009">
    <property type="protein sequence ID" value="TWR25270.1"/>
    <property type="molecule type" value="Genomic_DNA"/>
</dbReference>
<keyword evidence="1" id="KW-0808">Transferase</keyword>
<organism evidence="1 2">
    <name type="scientific">Mucilaginibacter pallidiroseus</name>
    <dbReference type="NCBI Taxonomy" id="2599295"/>
    <lineage>
        <taxon>Bacteria</taxon>
        <taxon>Pseudomonadati</taxon>
        <taxon>Bacteroidota</taxon>
        <taxon>Sphingobacteriia</taxon>
        <taxon>Sphingobacteriales</taxon>
        <taxon>Sphingobacteriaceae</taxon>
        <taxon>Mucilaginibacter</taxon>
    </lineage>
</organism>
<dbReference type="AlphaFoldDB" id="A0A563U1I8"/>
<dbReference type="Gene3D" id="3.40.50.2000">
    <property type="entry name" value="Glycogen Phosphorylase B"/>
    <property type="match status" value="1"/>
</dbReference>
<comment type="caution">
    <text evidence="1">The sequence shown here is derived from an EMBL/GenBank/DDBJ whole genome shotgun (WGS) entry which is preliminary data.</text>
</comment>
<sequence length="412" mass="46648">MHRVRTSLPYFKQFGWEAEIVAVQPLYTDIGTDDLLCTLVPKEVKIHYVRSLDKRITSKIGLGAVALRALPFYRAYVNKLLSCNKFDLIYFSTTQFPVCVLGPYWLNKFKVPYVIDMQDPWHSNYYQGKPRNEQPAKYWFSYRLNKFLEPVAMKAVSGLISVSEDYTDQLKNRYPNLQNVPAATITFGMYKDDVGVALENSFPSILDKGKINIVYAGRGGADMHTAITPVFSTLSKLLQLQPNKFKNVRLYFIGTSYAPANKGTASFKALARQYGIEQYVIEQTNRLSYYHTLNTLSNADALFIPGSDDSRYTASKIFPYLMVGKPILGLFHPKSSALKILKDAGINTAYDFDTISEDNITAFINGALNKTSQTIYVNADVLKEHSAEYKTGLQCQLFEQAIKYANNDLPIF</sequence>
<gene>
    <name evidence="1" type="ORF">FPZ43_17140</name>
</gene>
<reference evidence="1 2" key="1">
    <citation type="submission" date="2019-07" db="EMBL/GenBank/DDBJ databases">
        <authorList>
            <person name="Kim J."/>
        </authorList>
    </citation>
    <scope>NUCLEOTIDE SEQUENCE [LARGE SCALE GENOMIC DNA]</scope>
    <source>
        <strain evidence="2">dk17</strain>
    </source>
</reference>
<proteinExistence type="predicted"/>
<name>A0A563U1I8_9SPHI</name>
<dbReference type="Proteomes" id="UP000320042">
    <property type="component" value="Unassembled WGS sequence"/>
</dbReference>
<protein>
    <submittedName>
        <fullName evidence="1">Glycosyltransferase family 4 protein</fullName>
    </submittedName>
</protein>